<dbReference type="InterPro" id="IPR036875">
    <property type="entry name" value="Znf_CCHC_sf"/>
</dbReference>
<dbReference type="AlphaFoldDB" id="A0ABD1V9H5"/>
<protein>
    <submittedName>
        <fullName evidence="4">DNA polymerase zeta catalytic subunit-like</fullName>
    </submittedName>
</protein>
<dbReference type="PANTHER" id="PTHR42648">
    <property type="entry name" value="TRANSPOSASE, PUTATIVE-RELATED"/>
    <property type="match status" value="1"/>
</dbReference>
<dbReference type="InterPro" id="IPR001878">
    <property type="entry name" value="Znf_CCHC"/>
</dbReference>
<dbReference type="InterPro" id="IPR039537">
    <property type="entry name" value="Retrotran_Ty1/copia-like"/>
</dbReference>
<dbReference type="Pfam" id="PF25597">
    <property type="entry name" value="SH3_retrovirus"/>
    <property type="match status" value="1"/>
</dbReference>
<keyword evidence="1" id="KW-0479">Metal-binding</keyword>
<comment type="caution">
    <text evidence="4">The sequence shown here is derived from an EMBL/GenBank/DDBJ whole genome shotgun (WGS) entry which is preliminary data.</text>
</comment>
<evidence type="ECO:0000256" key="2">
    <source>
        <dbReference type="SAM" id="MobiDB-lite"/>
    </source>
</evidence>
<feature type="region of interest" description="Disordered" evidence="2">
    <location>
        <begin position="142"/>
        <end position="175"/>
    </location>
</feature>
<keyword evidence="1" id="KW-0863">Zinc-finger</keyword>
<evidence type="ECO:0000313" key="4">
    <source>
        <dbReference type="EMBL" id="KAL2534001.1"/>
    </source>
</evidence>
<dbReference type="Proteomes" id="UP001604336">
    <property type="component" value="Unassembled WGS sequence"/>
</dbReference>
<organism evidence="4 5">
    <name type="scientific">Abeliophyllum distichum</name>
    <dbReference type="NCBI Taxonomy" id="126358"/>
    <lineage>
        <taxon>Eukaryota</taxon>
        <taxon>Viridiplantae</taxon>
        <taxon>Streptophyta</taxon>
        <taxon>Embryophyta</taxon>
        <taxon>Tracheophyta</taxon>
        <taxon>Spermatophyta</taxon>
        <taxon>Magnoliopsida</taxon>
        <taxon>eudicotyledons</taxon>
        <taxon>Gunneridae</taxon>
        <taxon>Pentapetalae</taxon>
        <taxon>asterids</taxon>
        <taxon>lamiids</taxon>
        <taxon>Lamiales</taxon>
        <taxon>Oleaceae</taxon>
        <taxon>Forsythieae</taxon>
        <taxon>Abeliophyllum</taxon>
    </lineage>
</organism>
<feature type="compositionally biased region" description="Basic residues" evidence="2">
    <location>
        <begin position="267"/>
        <end position="277"/>
    </location>
</feature>
<feature type="region of interest" description="Disordered" evidence="2">
    <location>
        <begin position="228"/>
        <end position="277"/>
    </location>
</feature>
<dbReference type="EMBL" id="JBFOLK010000002">
    <property type="protein sequence ID" value="KAL2534001.1"/>
    <property type="molecule type" value="Genomic_DNA"/>
</dbReference>
<name>A0ABD1V9H5_9LAMI</name>
<evidence type="ECO:0000256" key="1">
    <source>
        <dbReference type="PROSITE-ProRule" id="PRU00047"/>
    </source>
</evidence>
<feature type="domain" description="CCHC-type" evidence="3">
    <location>
        <begin position="285"/>
        <end position="299"/>
    </location>
</feature>
<reference evidence="5" key="1">
    <citation type="submission" date="2024-07" db="EMBL/GenBank/DDBJ databases">
        <title>Two chromosome-level genome assemblies of Korean endemic species Abeliophyllum distichum and Forsythia ovata (Oleaceae).</title>
        <authorList>
            <person name="Jang H."/>
        </authorList>
    </citation>
    <scope>NUCLEOTIDE SEQUENCE [LARGE SCALE GENOMIC DNA]</scope>
</reference>
<feature type="compositionally biased region" description="Polar residues" evidence="2">
    <location>
        <begin position="244"/>
        <end position="257"/>
    </location>
</feature>
<dbReference type="SUPFAM" id="SSF57756">
    <property type="entry name" value="Retrovirus zinc finger-like domains"/>
    <property type="match status" value="1"/>
</dbReference>
<accession>A0ABD1V9H5</accession>
<dbReference type="PANTHER" id="PTHR42648:SF20">
    <property type="entry name" value="RNA-DIRECTED DNA POLYMERASE"/>
    <property type="match status" value="1"/>
</dbReference>
<evidence type="ECO:0000259" key="3">
    <source>
        <dbReference type="PROSITE" id="PS50158"/>
    </source>
</evidence>
<feature type="compositionally biased region" description="Basic and acidic residues" evidence="2">
    <location>
        <begin position="228"/>
        <end position="241"/>
    </location>
</feature>
<dbReference type="GO" id="GO:0008270">
    <property type="term" value="F:zinc ion binding"/>
    <property type="evidence" value="ECO:0007669"/>
    <property type="project" value="UniProtKB-KW"/>
</dbReference>
<proteinExistence type="predicted"/>
<dbReference type="InterPro" id="IPR057670">
    <property type="entry name" value="SH3_retrovirus"/>
</dbReference>
<dbReference type="Gene3D" id="4.10.60.10">
    <property type="entry name" value="Zinc finger, CCHC-type"/>
    <property type="match status" value="1"/>
</dbReference>
<sequence length="362" mass="40711">MMNCMISSYGLPLNMWGEALLTTNTILNRIPPKTSDQSPYEKWHKKPPGYKILKVWGCLANVQVPLPKRIKLGPKTIDCVFIGYANNSATYRFLVIKSGILDTQVNTIIESNDAEWFEHIFPYKDSLNDNKRKVHDLIHVNGSDGASPSGVQDKDLEPNETTPFVQEKELEPRRGKKVKVSEEYKAVILLNSIPDIYKEVKNAIKYGRDTLTPEIVIDSLRSKEMEMKAEKHDKKSGEIHMMRSRTQFRQTSSPDYQSSGESSNNGGKKKGKSWSRSKSRVNAKKCYGCGNTGHFIKDCHKANNKQTGKGRDEVNVMSSSNSDQGEVYVLINSVVETAELNLIAKSRLHAWVLDSGASFHVS</sequence>
<keyword evidence="5" id="KW-1185">Reference proteome</keyword>
<feature type="compositionally biased region" description="Basic and acidic residues" evidence="2">
    <location>
        <begin position="166"/>
        <end position="175"/>
    </location>
</feature>
<gene>
    <name evidence="4" type="ORF">Adt_07352</name>
</gene>
<evidence type="ECO:0000313" key="5">
    <source>
        <dbReference type="Proteomes" id="UP001604336"/>
    </source>
</evidence>
<dbReference type="PROSITE" id="PS50158">
    <property type="entry name" value="ZF_CCHC"/>
    <property type="match status" value="1"/>
</dbReference>
<keyword evidence="1" id="KW-0862">Zinc</keyword>